<evidence type="ECO:0000313" key="21">
    <source>
        <dbReference type="Proteomes" id="UP000274756"/>
    </source>
</evidence>
<evidence type="ECO:0000313" key="22">
    <source>
        <dbReference type="WBParaSite" id="DME_0001042001-mRNA-1"/>
    </source>
</evidence>
<dbReference type="OrthoDB" id="10261066at2759"/>
<dbReference type="Proteomes" id="UP000274756">
    <property type="component" value="Unassembled WGS sequence"/>
</dbReference>
<evidence type="ECO:0000256" key="11">
    <source>
        <dbReference type="ARBA" id="ARBA00022842"/>
    </source>
</evidence>
<dbReference type="GO" id="GO:0012505">
    <property type="term" value="C:endomembrane system"/>
    <property type="evidence" value="ECO:0007669"/>
    <property type="project" value="UniProtKB-SubCell"/>
</dbReference>
<evidence type="ECO:0000256" key="14">
    <source>
        <dbReference type="ARBA" id="ARBA00023211"/>
    </source>
</evidence>
<organism evidence="20 22">
    <name type="scientific">Dracunculus medinensis</name>
    <name type="common">Guinea worm</name>
    <dbReference type="NCBI Taxonomy" id="318479"/>
    <lineage>
        <taxon>Eukaryota</taxon>
        <taxon>Metazoa</taxon>
        <taxon>Ecdysozoa</taxon>
        <taxon>Nematoda</taxon>
        <taxon>Chromadorea</taxon>
        <taxon>Rhabditida</taxon>
        <taxon>Spirurina</taxon>
        <taxon>Dracunculoidea</taxon>
        <taxon>Dracunculidae</taxon>
        <taxon>Dracunculus</taxon>
    </lineage>
</organism>
<keyword evidence="9 16" id="KW-0812">Transmembrane</keyword>
<evidence type="ECO:0000256" key="4">
    <source>
        <dbReference type="ARBA" id="ARBA00004922"/>
    </source>
</evidence>
<feature type="transmembrane region" description="Helical" evidence="16">
    <location>
        <begin position="199"/>
        <end position="229"/>
    </location>
</feature>
<evidence type="ECO:0000256" key="10">
    <source>
        <dbReference type="ARBA" id="ARBA00022723"/>
    </source>
</evidence>
<comment type="cofactor">
    <cofactor evidence="1">
        <name>Mn(2+)</name>
        <dbReference type="ChEBI" id="CHEBI:29035"/>
    </cofactor>
</comment>
<dbReference type="GO" id="GO:0046872">
    <property type="term" value="F:metal ion binding"/>
    <property type="evidence" value="ECO:0007669"/>
    <property type="project" value="UniProtKB-KW"/>
</dbReference>
<evidence type="ECO:0000256" key="2">
    <source>
        <dbReference type="ARBA" id="ARBA00001946"/>
    </source>
</evidence>
<evidence type="ECO:0000256" key="15">
    <source>
        <dbReference type="ARBA" id="ARBA00048829"/>
    </source>
</evidence>
<keyword evidence="14" id="KW-0464">Manganese</keyword>
<evidence type="ECO:0000256" key="16">
    <source>
        <dbReference type="SAM" id="Phobius"/>
    </source>
</evidence>
<dbReference type="UniPathway" id="UPA00378"/>
<dbReference type="AlphaFoldDB" id="A0A158Q6L6"/>
<name>A0A158Q6L6_DRAME</name>
<feature type="chain" id="PRO_5041044482" description="dolichyl-diphosphooligosaccharide--protein glycotransferase" evidence="17">
    <location>
        <begin position="19"/>
        <end position="275"/>
    </location>
</feature>
<dbReference type="Proteomes" id="UP000038040">
    <property type="component" value="Unplaced"/>
</dbReference>
<evidence type="ECO:0000256" key="17">
    <source>
        <dbReference type="SAM" id="SignalP"/>
    </source>
</evidence>
<feature type="transmembrane region" description="Helical" evidence="16">
    <location>
        <begin position="172"/>
        <end position="192"/>
    </location>
</feature>
<keyword evidence="21" id="KW-1185">Reference proteome</keyword>
<dbReference type="STRING" id="318479.A0A158Q6L6"/>
<protein>
    <recommendedName>
        <fullName evidence="6">dolichyl-diphosphooligosaccharide--protein glycotransferase</fullName>
        <ecNumber evidence="6">2.4.99.18</ecNumber>
    </recommendedName>
</protein>
<feature type="domain" description="Oligosaccharyl transferase STT3 N-terminal" evidence="18">
    <location>
        <begin position="117"/>
        <end position="273"/>
    </location>
</feature>
<sequence>MVILFLTAAVAFSSRITSVILYESIIHEYDPYFNYRATLHLLDKGHYQFLNWFDSNSWYPLGRNIGSTVYPGSIFANKLFLSLIRLFRINNGTWIVLQMKISVEALILHETTILFTGLMVVAAFLHKFLNWLHITVHIREICVFIGPIFSVFTIGVMYLFGKKIDNDCTGLMSAALMAVVPGSTFRSVAGSFDNESTAIFLMVFTFYCWIQALDSGNIFWSMICALVYFGMSYTWGGYVYVLNLIALHSFFLILAGRFSSKTYVAYSIVNILANF</sequence>
<keyword evidence="11" id="KW-0460">Magnesium</keyword>
<dbReference type="GO" id="GO:0004579">
    <property type="term" value="F:dolichyl-diphosphooligosaccharide-protein glycotransferase activity"/>
    <property type="evidence" value="ECO:0007669"/>
    <property type="project" value="UniProtKB-EC"/>
</dbReference>
<dbReference type="InterPro" id="IPR048307">
    <property type="entry name" value="STT3_N"/>
</dbReference>
<gene>
    <name evidence="19" type="ORF">DME_LOCUS3881</name>
</gene>
<dbReference type="PANTHER" id="PTHR13872">
    <property type="entry name" value="DOLICHYL-DIPHOSPHOOLIGOSACCHARIDE--PROTEIN GLYCOSYLTRANSFERASE SUBUNIT"/>
    <property type="match status" value="1"/>
</dbReference>
<evidence type="ECO:0000259" key="18">
    <source>
        <dbReference type="Pfam" id="PF02516"/>
    </source>
</evidence>
<feature type="signal peptide" evidence="17">
    <location>
        <begin position="1"/>
        <end position="18"/>
    </location>
</feature>
<dbReference type="InterPro" id="IPR003674">
    <property type="entry name" value="Oligo_trans_STT3"/>
</dbReference>
<evidence type="ECO:0000256" key="6">
    <source>
        <dbReference type="ARBA" id="ARBA00012605"/>
    </source>
</evidence>
<dbReference type="EC" id="2.4.99.18" evidence="6"/>
<evidence type="ECO:0000313" key="19">
    <source>
        <dbReference type="EMBL" id="VDN53908.1"/>
    </source>
</evidence>
<evidence type="ECO:0000256" key="12">
    <source>
        <dbReference type="ARBA" id="ARBA00022989"/>
    </source>
</evidence>
<keyword evidence="7" id="KW-0328">Glycosyltransferase</keyword>
<keyword evidence="10" id="KW-0479">Metal-binding</keyword>
<feature type="transmembrane region" description="Helical" evidence="16">
    <location>
        <begin position="235"/>
        <end position="255"/>
    </location>
</feature>
<proteinExistence type="inferred from homology"/>
<keyword evidence="8" id="KW-0808">Transferase</keyword>
<comment type="cofactor">
    <cofactor evidence="2">
        <name>Mg(2+)</name>
        <dbReference type="ChEBI" id="CHEBI:18420"/>
    </cofactor>
</comment>
<comment type="pathway">
    <text evidence="4">Protein modification; protein glycosylation.</text>
</comment>
<dbReference type="EMBL" id="UYYG01000207">
    <property type="protein sequence ID" value="VDN53908.1"/>
    <property type="molecule type" value="Genomic_DNA"/>
</dbReference>
<evidence type="ECO:0000256" key="5">
    <source>
        <dbReference type="ARBA" id="ARBA00010810"/>
    </source>
</evidence>
<reference evidence="19 21" key="2">
    <citation type="submission" date="2018-11" db="EMBL/GenBank/DDBJ databases">
        <authorList>
            <consortium name="Pathogen Informatics"/>
        </authorList>
    </citation>
    <scope>NUCLEOTIDE SEQUENCE [LARGE SCALE GENOMIC DNA]</scope>
</reference>
<dbReference type="PANTHER" id="PTHR13872:SF1">
    <property type="entry name" value="DOLICHYL-DIPHOSPHOOLIGOSACCHARIDE--PROTEIN GLYCOSYLTRANSFERASE SUBUNIT STT3B"/>
    <property type="match status" value="1"/>
</dbReference>
<feature type="transmembrane region" description="Helical" evidence="16">
    <location>
        <begin position="106"/>
        <end position="129"/>
    </location>
</feature>
<evidence type="ECO:0000256" key="8">
    <source>
        <dbReference type="ARBA" id="ARBA00022679"/>
    </source>
</evidence>
<comment type="subcellular location">
    <subcellularLocation>
        <location evidence="3">Endomembrane system</location>
        <topology evidence="3">Multi-pass membrane protein</topology>
    </subcellularLocation>
</comment>
<dbReference type="GO" id="GO:0016020">
    <property type="term" value="C:membrane"/>
    <property type="evidence" value="ECO:0007669"/>
    <property type="project" value="InterPro"/>
</dbReference>
<evidence type="ECO:0000256" key="9">
    <source>
        <dbReference type="ARBA" id="ARBA00022692"/>
    </source>
</evidence>
<evidence type="ECO:0000256" key="7">
    <source>
        <dbReference type="ARBA" id="ARBA00022676"/>
    </source>
</evidence>
<reference evidence="22" key="1">
    <citation type="submission" date="2016-04" db="UniProtKB">
        <authorList>
            <consortium name="WormBaseParasite"/>
        </authorList>
    </citation>
    <scope>IDENTIFICATION</scope>
</reference>
<feature type="transmembrane region" description="Helical" evidence="16">
    <location>
        <begin position="141"/>
        <end position="160"/>
    </location>
</feature>
<evidence type="ECO:0000256" key="13">
    <source>
        <dbReference type="ARBA" id="ARBA00023136"/>
    </source>
</evidence>
<evidence type="ECO:0000313" key="20">
    <source>
        <dbReference type="Proteomes" id="UP000038040"/>
    </source>
</evidence>
<keyword evidence="13 16" id="KW-0472">Membrane</keyword>
<feature type="domain" description="Oligosaccharyl transferase STT3 N-terminal" evidence="18">
    <location>
        <begin position="2"/>
        <end position="73"/>
    </location>
</feature>
<dbReference type="WBParaSite" id="DME_0001042001-mRNA-1">
    <property type="protein sequence ID" value="DME_0001042001-mRNA-1"/>
    <property type="gene ID" value="DME_0001042001"/>
</dbReference>
<evidence type="ECO:0000256" key="1">
    <source>
        <dbReference type="ARBA" id="ARBA00001936"/>
    </source>
</evidence>
<comment type="catalytic activity">
    <reaction evidence="15">
        <text>a di-trans,poly-cis-dolichyl diphosphooligosaccharide + L-asparaginyl-[protein] = N(4)-(oligosaccharide-(1-&gt;4)-N-acetyl-beta-D-glucosaminyl-(1-&gt;4)-N-acetyl-beta-D-glucosaminyl)-L-asparaginyl-[protein] + a di-trans,poly-cis-dolichyl diphosphate + H(+)</text>
        <dbReference type="Rhea" id="RHEA:22980"/>
        <dbReference type="Rhea" id="RHEA-COMP:12804"/>
        <dbReference type="Rhea" id="RHEA-COMP:12805"/>
        <dbReference type="Rhea" id="RHEA-COMP:19506"/>
        <dbReference type="Rhea" id="RHEA-COMP:19509"/>
        <dbReference type="ChEBI" id="CHEBI:15378"/>
        <dbReference type="ChEBI" id="CHEBI:50347"/>
        <dbReference type="ChEBI" id="CHEBI:57497"/>
        <dbReference type="ChEBI" id="CHEBI:57570"/>
        <dbReference type="ChEBI" id="CHEBI:132529"/>
        <dbReference type="EC" id="2.4.99.18"/>
    </reaction>
</comment>
<evidence type="ECO:0000256" key="3">
    <source>
        <dbReference type="ARBA" id="ARBA00004127"/>
    </source>
</evidence>
<accession>A0A158Q6L6</accession>
<keyword evidence="17" id="KW-0732">Signal</keyword>
<keyword evidence="12 16" id="KW-1133">Transmembrane helix</keyword>
<comment type="similarity">
    <text evidence="5">Belongs to the STT3 family.</text>
</comment>
<dbReference type="Pfam" id="PF02516">
    <property type="entry name" value="STT3"/>
    <property type="match status" value="2"/>
</dbReference>